<accession>A0A2I0IHK2</accession>
<sequence>MLSGGLEYETYDQGYIGMVAQQSQLFTGAPATILSLLFHGKSSLAQPSSYWSIVLDDQPSSSSSIVRPYLNLLQLAHQSDSAQPPVSLIDLLSSICCPWSEKP</sequence>
<keyword evidence="2" id="KW-1185">Reference proteome</keyword>
<evidence type="ECO:0000313" key="1">
    <source>
        <dbReference type="EMBL" id="PKI42796.1"/>
    </source>
</evidence>
<dbReference type="EMBL" id="PGOL01003130">
    <property type="protein sequence ID" value="PKI42796.1"/>
    <property type="molecule type" value="Genomic_DNA"/>
</dbReference>
<dbReference type="AlphaFoldDB" id="A0A2I0IHK2"/>
<dbReference type="Proteomes" id="UP000233551">
    <property type="component" value="Unassembled WGS sequence"/>
</dbReference>
<proteinExistence type="predicted"/>
<evidence type="ECO:0000313" key="2">
    <source>
        <dbReference type="Proteomes" id="UP000233551"/>
    </source>
</evidence>
<protein>
    <submittedName>
        <fullName evidence="1">Uncharacterized protein</fullName>
    </submittedName>
</protein>
<gene>
    <name evidence="1" type="ORF">CRG98_036812</name>
</gene>
<comment type="caution">
    <text evidence="1">The sequence shown here is derived from an EMBL/GenBank/DDBJ whole genome shotgun (WGS) entry which is preliminary data.</text>
</comment>
<name>A0A2I0IHK2_PUNGR</name>
<organism evidence="1 2">
    <name type="scientific">Punica granatum</name>
    <name type="common">Pomegranate</name>
    <dbReference type="NCBI Taxonomy" id="22663"/>
    <lineage>
        <taxon>Eukaryota</taxon>
        <taxon>Viridiplantae</taxon>
        <taxon>Streptophyta</taxon>
        <taxon>Embryophyta</taxon>
        <taxon>Tracheophyta</taxon>
        <taxon>Spermatophyta</taxon>
        <taxon>Magnoliopsida</taxon>
        <taxon>eudicotyledons</taxon>
        <taxon>Gunneridae</taxon>
        <taxon>Pentapetalae</taxon>
        <taxon>rosids</taxon>
        <taxon>malvids</taxon>
        <taxon>Myrtales</taxon>
        <taxon>Lythraceae</taxon>
        <taxon>Punica</taxon>
    </lineage>
</organism>
<reference evidence="1 2" key="1">
    <citation type="submission" date="2017-11" db="EMBL/GenBank/DDBJ databases">
        <title>De-novo sequencing of pomegranate (Punica granatum L.) genome.</title>
        <authorList>
            <person name="Akparov Z."/>
            <person name="Amiraslanov A."/>
            <person name="Hajiyeva S."/>
            <person name="Abbasov M."/>
            <person name="Kaur K."/>
            <person name="Hamwieh A."/>
            <person name="Solovyev V."/>
            <person name="Salamov A."/>
            <person name="Braich B."/>
            <person name="Kosarev P."/>
            <person name="Mahmoud A."/>
            <person name="Hajiyev E."/>
            <person name="Babayeva S."/>
            <person name="Izzatullayeva V."/>
            <person name="Mammadov A."/>
            <person name="Mammadov A."/>
            <person name="Sharifova S."/>
            <person name="Ojaghi J."/>
            <person name="Eynullazada K."/>
            <person name="Bayramov B."/>
            <person name="Abdulazimova A."/>
            <person name="Shahmuradov I."/>
        </authorList>
    </citation>
    <scope>NUCLEOTIDE SEQUENCE [LARGE SCALE GENOMIC DNA]</scope>
    <source>
        <strain evidence="2">cv. AG2017</strain>
        <tissue evidence="1">Leaf</tissue>
    </source>
</reference>